<proteinExistence type="predicted"/>
<dbReference type="KEGG" id="mkc:kam1_1368"/>
<reference evidence="2" key="1">
    <citation type="submission" date="2019-03" db="EMBL/GenBank/DDBJ databases">
        <title>Complete genome of Methylacidiphilum kamchatkense Kam1.</title>
        <authorList>
            <person name="Kruse T."/>
            <person name="Murarilal Ratnadevi C."/>
            <person name="Erikstad H.-A."/>
            <person name="Birkeland N.-K."/>
        </authorList>
    </citation>
    <scope>NUCLEOTIDE SEQUENCE [LARGE SCALE GENOMIC DNA]</scope>
    <source>
        <strain evidence="2">kam1</strain>
    </source>
</reference>
<evidence type="ECO:0000313" key="1">
    <source>
        <dbReference type="EMBL" id="QDQ42593.1"/>
    </source>
</evidence>
<dbReference type="AlphaFoldDB" id="A0A516TMX9"/>
<dbReference type="Proteomes" id="UP000315925">
    <property type="component" value="Chromosome"/>
</dbReference>
<name>A0A516TMX9_9BACT</name>
<sequence length="50" mass="5764">MNKKLAKNRAIETSPNSFQQEPFYLIDLLIILKTKRNYNSPKLGGGHDLF</sequence>
<accession>A0A516TMX9</accession>
<evidence type="ECO:0000313" key="2">
    <source>
        <dbReference type="Proteomes" id="UP000315925"/>
    </source>
</evidence>
<organism evidence="1 2">
    <name type="scientific">Methylacidiphilum kamchatkense Kam1</name>
    <dbReference type="NCBI Taxonomy" id="1202785"/>
    <lineage>
        <taxon>Bacteria</taxon>
        <taxon>Pseudomonadati</taxon>
        <taxon>Verrucomicrobiota</taxon>
        <taxon>Methylacidiphilae</taxon>
        <taxon>Methylacidiphilales</taxon>
        <taxon>Methylacidiphilaceae</taxon>
        <taxon>Methylacidiphilum (ex Ratnadevi et al. 2023)</taxon>
    </lineage>
</organism>
<gene>
    <name evidence="1" type="ORF">kam1_1368</name>
</gene>
<dbReference type="EMBL" id="CP037899">
    <property type="protein sequence ID" value="QDQ42593.1"/>
    <property type="molecule type" value="Genomic_DNA"/>
</dbReference>
<protein>
    <submittedName>
        <fullName evidence="1">Uncharacterized protein</fullName>
    </submittedName>
</protein>